<dbReference type="PANTHER" id="PTHR33931:SF2">
    <property type="entry name" value="HOLIN-LIKE PROTEIN CIDA"/>
    <property type="match status" value="1"/>
</dbReference>
<keyword evidence="5 6" id="KW-0472">Membrane</keyword>
<feature type="transmembrane region" description="Helical" evidence="6">
    <location>
        <begin position="93"/>
        <end position="114"/>
    </location>
</feature>
<keyword evidence="3 6" id="KW-0812">Transmembrane</keyword>
<evidence type="ECO:0000256" key="6">
    <source>
        <dbReference type="SAM" id="Phobius"/>
    </source>
</evidence>
<gene>
    <name evidence="7" type="ORF">JK635_16290</name>
</gene>
<organism evidence="7 8">
    <name type="scientific">Neobacillus paridis</name>
    <dbReference type="NCBI Taxonomy" id="2803862"/>
    <lineage>
        <taxon>Bacteria</taxon>
        <taxon>Bacillati</taxon>
        <taxon>Bacillota</taxon>
        <taxon>Bacilli</taxon>
        <taxon>Bacillales</taxon>
        <taxon>Bacillaceae</taxon>
        <taxon>Neobacillus</taxon>
    </lineage>
</organism>
<keyword evidence="2" id="KW-1003">Cell membrane</keyword>
<evidence type="ECO:0000256" key="2">
    <source>
        <dbReference type="ARBA" id="ARBA00022475"/>
    </source>
</evidence>
<evidence type="ECO:0000313" key="7">
    <source>
        <dbReference type="EMBL" id="MBL4953744.1"/>
    </source>
</evidence>
<feature type="transmembrane region" description="Helical" evidence="6">
    <location>
        <begin position="31"/>
        <end position="51"/>
    </location>
</feature>
<sequence length="135" mass="15221">MKNGFLFLGQLFFIWLIYAFSKYIVETFHIPIPSSVLGIIILYIMLTCKVIQVRFIEKGAAFLNKHLGFFFIPIAVGLMNYGELIKTHGLQLLLMIGFSTIIGLVITAGTTQYLTKKQENSTGRDKTYHGQSHSA</sequence>
<evidence type="ECO:0000256" key="5">
    <source>
        <dbReference type="ARBA" id="ARBA00023136"/>
    </source>
</evidence>
<evidence type="ECO:0000256" key="1">
    <source>
        <dbReference type="ARBA" id="ARBA00004651"/>
    </source>
</evidence>
<keyword evidence="8" id="KW-1185">Reference proteome</keyword>
<dbReference type="Pfam" id="PF03788">
    <property type="entry name" value="LrgA"/>
    <property type="match status" value="1"/>
</dbReference>
<comment type="subcellular location">
    <subcellularLocation>
        <location evidence="1">Cell membrane</location>
        <topology evidence="1">Multi-pass membrane protein</topology>
    </subcellularLocation>
</comment>
<accession>A0ABS1TSP1</accession>
<keyword evidence="4 6" id="KW-1133">Transmembrane helix</keyword>
<proteinExistence type="predicted"/>
<reference evidence="7 8" key="1">
    <citation type="submission" date="2021-01" db="EMBL/GenBank/DDBJ databases">
        <title>Genome public.</title>
        <authorList>
            <person name="Liu C."/>
            <person name="Sun Q."/>
        </authorList>
    </citation>
    <scope>NUCLEOTIDE SEQUENCE [LARGE SCALE GENOMIC DNA]</scope>
    <source>
        <strain evidence="7 8">YIM B02564</strain>
    </source>
</reference>
<evidence type="ECO:0000256" key="3">
    <source>
        <dbReference type="ARBA" id="ARBA00022692"/>
    </source>
</evidence>
<dbReference type="EMBL" id="JAESWB010000233">
    <property type="protein sequence ID" value="MBL4953744.1"/>
    <property type="molecule type" value="Genomic_DNA"/>
</dbReference>
<feature type="transmembrane region" description="Helical" evidence="6">
    <location>
        <begin position="63"/>
        <end position="81"/>
    </location>
</feature>
<dbReference type="RefSeq" id="WP_202655003.1">
    <property type="nucleotide sequence ID" value="NZ_JAESWB010000233.1"/>
</dbReference>
<dbReference type="Proteomes" id="UP000623967">
    <property type="component" value="Unassembled WGS sequence"/>
</dbReference>
<dbReference type="PANTHER" id="PTHR33931">
    <property type="entry name" value="HOLIN-LIKE PROTEIN CIDA-RELATED"/>
    <property type="match status" value="1"/>
</dbReference>
<protein>
    <submittedName>
        <fullName evidence="7">CidA/LrgA family protein</fullName>
    </submittedName>
</protein>
<evidence type="ECO:0000313" key="8">
    <source>
        <dbReference type="Proteomes" id="UP000623967"/>
    </source>
</evidence>
<comment type="caution">
    <text evidence="7">The sequence shown here is derived from an EMBL/GenBank/DDBJ whole genome shotgun (WGS) entry which is preliminary data.</text>
</comment>
<evidence type="ECO:0000256" key="4">
    <source>
        <dbReference type="ARBA" id="ARBA00022989"/>
    </source>
</evidence>
<name>A0ABS1TSP1_9BACI</name>
<dbReference type="InterPro" id="IPR005538">
    <property type="entry name" value="LrgA/CidA"/>
</dbReference>